<proteinExistence type="predicted"/>
<feature type="chain" id="PRO_5001995297" description="Ecp2 effector protein domain-containing protein" evidence="1">
    <location>
        <begin position="22"/>
        <end position="219"/>
    </location>
</feature>
<reference evidence="2 3" key="1">
    <citation type="submission" date="2012-10" db="EMBL/GenBank/DDBJ databases">
        <title>Genome sequencing and analysis of entomopathogenic fungi Beauveria bassiana D1-5.</title>
        <authorList>
            <person name="Li Q."/>
            <person name="Wang L."/>
            <person name="Zhang Z."/>
            <person name="Wang Q."/>
            <person name="Ren J."/>
            <person name="Wang M."/>
            <person name="Xu W."/>
            <person name="Wang J."/>
            <person name="Lu Y."/>
            <person name="Du Q."/>
            <person name="Sun Z."/>
        </authorList>
    </citation>
    <scope>NUCLEOTIDE SEQUENCE [LARGE SCALE GENOMIC DNA]</scope>
    <source>
        <strain evidence="2 3">D1-5</strain>
    </source>
</reference>
<dbReference type="EMBL" id="ANFO01000963">
    <property type="protein sequence ID" value="KGQ05260.1"/>
    <property type="molecule type" value="Genomic_DNA"/>
</dbReference>
<evidence type="ECO:0000313" key="3">
    <source>
        <dbReference type="Proteomes" id="UP000030106"/>
    </source>
</evidence>
<dbReference type="AlphaFoldDB" id="A0A0A2VGL7"/>
<sequence>MRFNHSFSFLALLGMPALSVATVIARADTRFGVKHWYGAFWDTHAPCGRASGKAPKCHPTKEQSLALLWDQLDSAFDQLCRDITCSGSFDVMYPGYKCKSGTLGPIEAFTLRIDSVYAPADRDAIKATYLSTLRSLNNQTSDCEFWDGPNVNQIRVDFPTDINIIVKETKKGPERSALHIMLDNRGESNCRKTDRMWKANNDTIPGGSLFGPIHKGICY</sequence>
<keyword evidence="1" id="KW-0732">Signal</keyword>
<accession>A0A0A2VGL7</accession>
<gene>
    <name evidence="2" type="ORF">BBAD15_g9489</name>
</gene>
<evidence type="ECO:0000256" key="1">
    <source>
        <dbReference type="SAM" id="SignalP"/>
    </source>
</evidence>
<protein>
    <recommendedName>
        <fullName evidence="4">Ecp2 effector protein domain-containing protein</fullName>
    </recommendedName>
</protein>
<name>A0A0A2VGL7_BEABA</name>
<evidence type="ECO:0008006" key="4">
    <source>
        <dbReference type="Google" id="ProtNLM"/>
    </source>
</evidence>
<dbReference type="HOGENOM" id="CLU_090041_0_0_1"/>
<dbReference type="Proteomes" id="UP000030106">
    <property type="component" value="Unassembled WGS sequence"/>
</dbReference>
<feature type="signal peptide" evidence="1">
    <location>
        <begin position="1"/>
        <end position="21"/>
    </location>
</feature>
<evidence type="ECO:0000313" key="2">
    <source>
        <dbReference type="EMBL" id="KGQ05260.1"/>
    </source>
</evidence>
<comment type="caution">
    <text evidence="2">The sequence shown here is derived from an EMBL/GenBank/DDBJ whole genome shotgun (WGS) entry which is preliminary data.</text>
</comment>
<organism evidence="2 3">
    <name type="scientific">Beauveria bassiana D1-5</name>
    <dbReference type="NCBI Taxonomy" id="1245745"/>
    <lineage>
        <taxon>Eukaryota</taxon>
        <taxon>Fungi</taxon>
        <taxon>Dikarya</taxon>
        <taxon>Ascomycota</taxon>
        <taxon>Pezizomycotina</taxon>
        <taxon>Sordariomycetes</taxon>
        <taxon>Hypocreomycetidae</taxon>
        <taxon>Hypocreales</taxon>
        <taxon>Cordycipitaceae</taxon>
        <taxon>Beauveria</taxon>
    </lineage>
</organism>
<dbReference type="OrthoDB" id="4858442at2759"/>